<dbReference type="Gene3D" id="3.30.450.40">
    <property type="match status" value="1"/>
</dbReference>
<keyword evidence="3" id="KW-0804">Transcription</keyword>
<reference evidence="6 7" key="1">
    <citation type="submission" date="2018-11" db="EMBL/GenBank/DDBJ databases">
        <authorList>
            <person name="Da X."/>
        </authorList>
    </citation>
    <scope>NUCLEOTIDE SEQUENCE [LARGE SCALE GENOMIC DNA]</scope>
    <source>
        <strain evidence="6 7">S14-144</strain>
    </source>
</reference>
<dbReference type="AlphaFoldDB" id="A0A3G8ZXW7"/>
<dbReference type="Pfam" id="PF01614">
    <property type="entry name" value="IclR_C"/>
    <property type="match status" value="1"/>
</dbReference>
<evidence type="ECO:0000256" key="2">
    <source>
        <dbReference type="ARBA" id="ARBA00023125"/>
    </source>
</evidence>
<evidence type="ECO:0000259" key="5">
    <source>
        <dbReference type="PROSITE" id="PS51078"/>
    </source>
</evidence>
<evidence type="ECO:0000259" key="4">
    <source>
        <dbReference type="PROSITE" id="PS51077"/>
    </source>
</evidence>
<reference evidence="6 7" key="2">
    <citation type="submission" date="2018-12" db="EMBL/GenBank/DDBJ databases">
        <title>Nakamurella antarcticus sp. nov., isolated from Antarctica South Shetland Islands soil.</title>
        <authorList>
            <person name="Peng F."/>
        </authorList>
    </citation>
    <scope>NUCLEOTIDE SEQUENCE [LARGE SCALE GENOMIC DNA]</scope>
    <source>
        <strain evidence="6 7">S14-144</strain>
    </source>
</reference>
<dbReference type="InterPro" id="IPR029016">
    <property type="entry name" value="GAF-like_dom_sf"/>
</dbReference>
<dbReference type="InterPro" id="IPR036390">
    <property type="entry name" value="WH_DNA-bd_sf"/>
</dbReference>
<dbReference type="PROSITE" id="PS51077">
    <property type="entry name" value="HTH_ICLR"/>
    <property type="match status" value="1"/>
</dbReference>
<keyword evidence="1" id="KW-0805">Transcription regulation</keyword>
<dbReference type="RefSeq" id="WP_124799750.1">
    <property type="nucleotide sequence ID" value="NZ_CP034170.1"/>
</dbReference>
<keyword evidence="2" id="KW-0238">DNA-binding</keyword>
<evidence type="ECO:0000256" key="1">
    <source>
        <dbReference type="ARBA" id="ARBA00023015"/>
    </source>
</evidence>
<dbReference type="OrthoDB" id="9000968at2"/>
<feature type="domain" description="HTH iclR-type" evidence="4">
    <location>
        <begin position="14"/>
        <end position="73"/>
    </location>
</feature>
<feature type="domain" description="IclR-ED" evidence="5">
    <location>
        <begin position="74"/>
        <end position="255"/>
    </location>
</feature>
<sequence>MLEENEPGTTETRVRAVDRALSVVEALTDGSTRTLSDLATKLSVPKSTLHAILRTLESRGWLQADGAAYRLGVRSLLPGAGYLEADTVVSISNPILDDLVAECDETVHLGRLVDSDIVYIAKRDSVQPLRLFTSVGRRLPAHATAMGKVLLAQRTDAEIDAIFTYPLRVLTPATIVDREHMMRELNEIRTKGYANDAGESTLGVTCTAIVIDSGPTPQYALSCSAPDVRLTGAQQAVILNGLYRARQRIEEQLATSLPSLGAKPAAS</sequence>
<name>A0A3G8ZXW7_9ACTN</name>
<keyword evidence="7" id="KW-1185">Reference proteome</keyword>
<dbReference type="PANTHER" id="PTHR30136">
    <property type="entry name" value="HELIX-TURN-HELIX TRANSCRIPTIONAL REGULATOR, ICLR FAMILY"/>
    <property type="match status" value="1"/>
</dbReference>
<proteinExistence type="predicted"/>
<dbReference type="GO" id="GO:0003700">
    <property type="term" value="F:DNA-binding transcription factor activity"/>
    <property type="evidence" value="ECO:0007669"/>
    <property type="project" value="TreeGrafter"/>
</dbReference>
<dbReference type="InterPro" id="IPR014757">
    <property type="entry name" value="Tscrpt_reg_IclR_C"/>
</dbReference>
<dbReference type="PANTHER" id="PTHR30136:SF24">
    <property type="entry name" value="HTH-TYPE TRANSCRIPTIONAL REPRESSOR ALLR"/>
    <property type="match status" value="1"/>
</dbReference>
<dbReference type="PROSITE" id="PS51078">
    <property type="entry name" value="ICLR_ED"/>
    <property type="match status" value="1"/>
</dbReference>
<dbReference type="KEGG" id="nak:EH165_12565"/>
<dbReference type="SUPFAM" id="SSF55781">
    <property type="entry name" value="GAF domain-like"/>
    <property type="match status" value="1"/>
</dbReference>
<dbReference type="SMART" id="SM00346">
    <property type="entry name" value="HTH_ICLR"/>
    <property type="match status" value="1"/>
</dbReference>
<dbReference type="GO" id="GO:0045892">
    <property type="term" value="P:negative regulation of DNA-templated transcription"/>
    <property type="evidence" value="ECO:0007669"/>
    <property type="project" value="TreeGrafter"/>
</dbReference>
<accession>A0A3G8ZXW7</accession>
<dbReference type="InterPro" id="IPR036388">
    <property type="entry name" value="WH-like_DNA-bd_sf"/>
</dbReference>
<protein>
    <submittedName>
        <fullName evidence="6">IclR family transcriptional regulator</fullName>
    </submittedName>
</protein>
<dbReference type="InterPro" id="IPR050707">
    <property type="entry name" value="HTH_MetabolicPath_Reg"/>
</dbReference>
<organism evidence="6 7">
    <name type="scientific">Nakamurella antarctica</name>
    <dbReference type="NCBI Taxonomy" id="1902245"/>
    <lineage>
        <taxon>Bacteria</taxon>
        <taxon>Bacillati</taxon>
        <taxon>Actinomycetota</taxon>
        <taxon>Actinomycetes</taxon>
        <taxon>Nakamurellales</taxon>
        <taxon>Nakamurellaceae</taxon>
        <taxon>Nakamurella</taxon>
    </lineage>
</organism>
<dbReference type="InterPro" id="IPR005471">
    <property type="entry name" value="Tscrpt_reg_IclR_N"/>
</dbReference>
<evidence type="ECO:0000313" key="6">
    <source>
        <dbReference type="EMBL" id="AZI58846.1"/>
    </source>
</evidence>
<dbReference type="Pfam" id="PF09339">
    <property type="entry name" value="HTH_IclR"/>
    <property type="match status" value="1"/>
</dbReference>
<evidence type="ECO:0000256" key="3">
    <source>
        <dbReference type="ARBA" id="ARBA00023163"/>
    </source>
</evidence>
<dbReference type="SUPFAM" id="SSF46785">
    <property type="entry name" value="Winged helix' DNA-binding domain"/>
    <property type="match status" value="1"/>
</dbReference>
<gene>
    <name evidence="6" type="ORF">EH165_12565</name>
</gene>
<dbReference type="Proteomes" id="UP000268084">
    <property type="component" value="Chromosome"/>
</dbReference>
<dbReference type="EMBL" id="CP034170">
    <property type="protein sequence ID" value="AZI58846.1"/>
    <property type="molecule type" value="Genomic_DNA"/>
</dbReference>
<evidence type="ECO:0000313" key="7">
    <source>
        <dbReference type="Proteomes" id="UP000268084"/>
    </source>
</evidence>
<dbReference type="Gene3D" id="1.10.10.10">
    <property type="entry name" value="Winged helix-like DNA-binding domain superfamily/Winged helix DNA-binding domain"/>
    <property type="match status" value="1"/>
</dbReference>
<dbReference type="GO" id="GO:0003677">
    <property type="term" value="F:DNA binding"/>
    <property type="evidence" value="ECO:0007669"/>
    <property type="project" value="UniProtKB-KW"/>
</dbReference>